<feature type="domain" description="Rad50/SbcC-type AAA" evidence="2">
    <location>
        <begin position="20"/>
        <end position="236"/>
    </location>
</feature>
<gene>
    <name evidence="3" type="ORF">M998_3451</name>
</gene>
<protein>
    <recommendedName>
        <fullName evidence="2">Rad50/SbcC-type AAA domain-containing protein</fullName>
    </recommendedName>
</protein>
<dbReference type="OrthoDB" id="975794at2"/>
<organism evidence="3 4">
    <name type="scientific">Providencia heimbachae ATCC 35613</name>
    <dbReference type="NCBI Taxonomy" id="1354272"/>
    <lineage>
        <taxon>Bacteria</taxon>
        <taxon>Pseudomonadati</taxon>
        <taxon>Pseudomonadota</taxon>
        <taxon>Gammaproteobacteria</taxon>
        <taxon>Enterobacterales</taxon>
        <taxon>Morganellaceae</taxon>
        <taxon>Providencia</taxon>
    </lineage>
</organism>
<evidence type="ECO:0000256" key="1">
    <source>
        <dbReference type="SAM" id="Coils"/>
    </source>
</evidence>
<evidence type="ECO:0000313" key="3">
    <source>
        <dbReference type="EMBL" id="OAT48025.1"/>
    </source>
</evidence>
<dbReference type="InterPro" id="IPR027417">
    <property type="entry name" value="P-loop_NTPase"/>
</dbReference>
<feature type="coiled-coil region" evidence="1">
    <location>
        <begin position="194"/>
        <end position="241"/>
    </location>
</feature>
<dbReference type="RefSeq" id="WP_068910007.1">
    <property type="nucleotide sequence ID" value="NZ_LXEW01000048.1"/>
</dbReference>
<dbReference type="InterPro" id="IPR038729">
    <property type="entry name" value="Rad50/SbcC_AAA"/>
</dbReference>
<evidence type="ECO:0000313" key="4">
    <source>
        <dbReference type="Proteomes" id="UP000078224"/>
    </source>
</evidence>
<proteinExistence type="predicted"/>
<accession>A0A1B7JJG1</accession>
<dbReference type="AlphaFoldDB" id="A0A1B7JJG1"/>
<comment type="caution">
    <text evidence="3">The sequence shown here is derived from an EMBL/GenBank/DDBJ whole genome shotgun (WGS) entry which is preliminary data.</text>
</comment>
<dbReference type="PATRIC" id="fig|1354272.4.peg.3533"/>
<dbReference type="Gene3D" id="3.40.50.300">
    <property type="entry name" value="P-loop containing nucleotide triphosphate hydrolases"/>
    <property type="match status" value="1"/>
</dbReference>
<dbReference type="SUPFAM" id="SSF52540">
    <property type="entry name" value="P-loop containing nucleoside triphosphate hydrolases"/>
    <property type="match status" value="1"/>
</dbReference>
<keyword evidence="4" id="KW-1185">Reference proteome</keyword>
<keyword evidence="1" id="KW-0175">Coiled coil</keyword>
<dbReference type="EMBL" id="LXEW01000048">
    <property type="protein sequence ID" value="OAT48025.1"/>
    <property type="molecule type" value="Genomic_DNA"/>
</dbReference>
<sequence length="602" mass="67830">MTIKIFKLTVSGANKEKGIILFNGESHLIYGPTDTGKSYIVECFRYCLGGRDKPKDIGFSEGYTTLSLQVKVNNEKDFTIFRGLDSNEKSVYHGFVDTLPNPEHDKLNEDITSLLVKWSNAAGKLILTKRGVKGNFAAGDIRFLSIFDEIRTLDNVAFIGSDSNVKTRNSSSLALVLSGCDDSKMILPLSTDEINKAKGHATAIEEQISDLKNEMPDNLIKSELEDSLKKIDSEIKRVNEIVNDLGVELTEIRTQELLLEKQKNRIDNEIIAFRESLSRFNILDKKYLNDISRLEVLKKAAEIVPEFEIKPCPLCATPLEMQVNHASNNVDFSIFSLASESEINKIMSLRAGLLDAVRGIQDELNVLDEKKSIVIEVVKDLREKKKYLMKPVKPIDKFGFALLSERKTELSSFIKTLEKIDSLDVRLAEVTKKTKKNKHEVVRDLSASSTLLCQDILSLLSEWQVPGVETISFDDKLSDIVINHRQRVSFGKGKRGIFLTAFMICLMERAIKNGYPHPGFLVIDSPVVTYKDPKYSSNDNDEELLDESVKESFYSWFGNKTTLGQIIILENEEPSPLQKRKLKYTEFVGVAGSNGRKGFFPM</sequence>
<name>A0A1B7JJG1_9GAMM</name>
<evidence type="ECO:0000259" key="2">
    <source>
        <dbReference type="Pfam" id="PF13476"/>
    </source>
</evidence>
<dbReference type="Pfam" id="PF13476">
    <property type="entry name" value="AAA_23"/>
    <property type="match status" value="1"/>
</dbReference>
<dbReference type="Proteomes" id="UP000078224">
    <property type="component" value="Unassembled WGS sequence"/>
</dbReference>
<reference evidence="3 4" key="1">
    <citation type="submission" date="2016-04" db="EMBL/GenBank/DDBJ databases">
        <title>ATOL: Assembling a taxonomically balanced genome-scale reconstruction of the evolutionary history of the Enterobacteriaceae.</title>
        <authorList>
            <person name="Plunkett G.III."/>
            <person name="Neeno-Eckwall E.C."/>
            <person name="Glasner J.D."/>
            <person name="Perna N.T."/>
        </authorList>
    </citation>
    <scope>NUCLEOTIDE SEQUENCE [LARGE SCALE GENOMIC DNA]</scope>
    <source>
        <strain evidence="3 4">ATCC 35613</strain>
    </source>
</reference>